<sequence>MAKIYKETKVDLRPVSPSTVVNIQIPTQDGAQRRARFSIAPFDAQEEPISKDEEEFVKRYLATQGSIYFRQRKAYPRAFVWRVVDDNRVLEIQSADLTRSAHEHHEANVRLRLDFQEAIIPSGVALADPEDHEVVNVFVLTVSKQLHTLTLRPEFFRRTSSIDENVSDWCKTSTPAPLAFSYPHRLHASSPYELFISLDSGALLRLTRRAGDDGSHWSPITFDEKTWGASLRGLVKWNAQPTIRFDGRNLDQTTATAIATTSDQTYVFAVCLNHTLKVWNLASNKLVGSKDLLNRPVQPQDTPSYTLNPADSSFIRVFNAERAMDGGHRYYIATYSPHEDGIFKFWAVKGGLTAPLTIEDLFPDATLKVPDPDPSGNMFWSVADFQIRPMEEGRHMELWVLWRNKSLYQLNSLHFDFQSLVQDWSTNWVSSAMELRRHEPPPAMVSSDAVDPTEKWLEYIFSPGRYSPETLETALAAYQEALRPMSSASALKRSVPLQERLCSTIAATVSLRKYSEDDMDFTRYRTDTDTKWRQFWQIADDINQRRMEPLSLAYDTYADMPWVLLSDACILVRECSATELVLHNSGSVLRDEIAKIGDRWRHRNVESELGDLYEQTPYLINVAAGFRKGLSPEVDRACQAALHAEIFVEPSLSVPDRMAAFQERCELGERVTDEAFDNLCAAMNEHLNIYNLPSELFYSIISTAPLGFPGKDSDLLCTVFGLRATVNGAQEMILHTKQVLYDLLILVVFLDGEINQEEGSTFDAVDLFSTLVDMLREYEMMSWLGSHTRKRTERHLEESETAGSTFSLKNPETKNRNVRVTTILEDLFAVHIKPRPPIGIPQTCTLTYGIRDVISWVTRQGEVAYPNVLVFIQCDLIANGNINLASDFWRFQPTTAWATYVKGRLCIAKSEYDMAAVYFKKAAHLLSSGRALGNLHEMSSGLIDILSVDNFNNGLPKYFQHILTLFEHARAFSYVADFAILALQALECDNKNSIRDSDYASLRTDLLSRLFHASLKTCQFDQAYSALSRYTDLALQKSALGSLITSILSVSGPGTAGLKQLLHLPIPLTPHLSSYVDDTLVSLSKRQTSFISPLEPSNRSPDYQRILHAYRISRNDFRGAAEVGYQIVQRLRKARDAPSQQLIFKKNNDNDDTKRMIEEDDLESKEIRHELLALINLLACVEKSEAYIFVETEESLSGGEPNRRRSLQKDDDVFMDDVSIGSPSASHRASSSGGFNLSGRRDSRSSIGGGAGFNGFHESNKPRRRVIVTLDHLRREYQAELDRVSRIERGDWEFGAVEADEEDNEDTMVLS</sequence>
<comment type="caution">
    <text evidence="8">The sequence shown here is derived from an EMBL/GenBank/DDBJ whole genome shotgun (WGS) entry which is preliminary data.</text>
</comment>
<reference evidence="8 9" key="1">
    <citation type="journal article" date="2018" name="Front. Microbiol.">
        <title>Genomic and genetic insights into a cosmopolitan fungus, Paecilomyces variotii (Eurotiales).</title>
        <authorList>
            <person name="Urquhart A.S."/>
            <person name="Mondo S.J."/>
            <person name="Makela M.R."/>
            <person name="Hane J.K."/>
            <person name="Wiebenga A."/>
            <person name="He G."/>
            <person name="Mihaltcheva S."/>
            <person name="Pangilinan J."/>
            <person name="Lipzen A."/>
            <person name="Barry K."/>
            <person name="de Vries R.P."/>
            <person name="Grigoriev I.V."/>
            <person name="Idnurm A."/>
        </authorList>
    </citation>
    <scope>NUCLEOTIDE SEQUENCE [LARGE SCALE GENOMIC DNA]</scope>
    <source>
        <strain evidence="8 9">CBS 101075</strain>
    </source>
</reference>
<accession>A0A443HPD3</accession>
<dbReference type="InterPro" id="IPR048884">
    <property type="entry name" value="Nup120_helical"/>
</dbReference>
<dbReference type="GO" id="GO:0005643">
    <property type="term" value="C:nuclear pore"/>
    <property type="evidence" value="ECO:0007669"/>
    <property type="project" value="TreeGrafter"/>
</dbReference>
<evidence type="ECO:0000256" key="4">
    <source>
        <dbReference type="SAM" id="MobiDB-lite"/>
    </source>
</evidence>
<evidence type="ECO:0000256" key="2">
    <source>
        <dbReference type="ARBA" id="ARBA00022448"/>
    </source>
</evidence>
<evidence type="ECO:0000256" key="3">
    <source>
        <dbReference type="ARBA" id="ARBA00023242"/>
    </source>
</evidence>
<feature type="compositionally biased region" description="Low complexity" evidence="4">
    <location>
        <begin position="1220"/>
        <end position="1234"/>
    </location>
</feature>
<dbReference type="EMBL" id="RCNU01000009">
    <property type="protein sequence ID" value="RWQ93685.1"/>
    <property type="molecule type" value="Genomic_DNA"/>
</dbReference>
<protein>
    <submittedName>
        <fullName evidence="8">Nucleoporin Nup120/160-domain-containing protein</fullName>
    </submittedName>
</protein>
<dbReference type="STRING" id="264951.A0A443HPD3"/>
<keyword evidence="9" id="KW-1185">Reference proteome</keyword>
<evidence type="ECO:0000259" key="5">
    <source>
        <dbReference type="Pfam" id="PF11715"/>
    </source>
</evidence>
<comment type="subcellular location">
    <subcellularLocation>
        <location evidence="1">Nucleus</location>
    </subcellularLocation>
</comment>
<gene>
    <name evidence="8" type="ORF">C8Q69DRAFT_529560</name>
</gene>
<dbReference type="InterPro" id="IPR056548">
    <property type="entry name" value="HEAT_Nup120"/>
</dbReference>
<dbReference type="InterPro" id="IPR021717">
    <property type="entry name" value="Nucleoporin_Nup160"/>
</dbReference>
<dbReference type="GO" id="GO:0017056">
    <property type="term" value="F:structural constituent of nuclear pore"/>
    <property type="evidence" value="ECO:0007669"/>
    <property type="project" value="TreeGrafter"/>
</dbReference>
<feature type="domain" description="Nucleoporin nup120-like HEAT repeat" evidence="7">
    <location>
        <begin position="872"/>
        <end position="1048"/>
    </location>
</feature>
<dbReference type="VEuPathDB" id="FungiDB:C8Q69DRAFT_529560"/>
<evidence type="ECO:0000259" key="7">
    <source>
        <dbReference type="Pfam" id="PF23300"/>
    </source>
</evidence>
<evidence type="ECO:0000259" key="6">
    <source>
        <dbReference type="Pfam" id="PF21486"/>
    </source>
</evidence>
<dbReference type="GeneID" id="39602974"/>
<proteinExistence type="predicted"/>
<dbReference type="RefSeq" id="XP_028483330.1">
    <property type="nucleotide sequence ID" value="XM_028633697.1"/>
</dbReference>
<dbReference type="Pfam" id="PF23300">
    <property type="entry name" value="HEAT_Nup120"/>
    <property type="match status" value="1"/>
</dbReference>
<evidence type="ECO:0000256" key="1">
    <source>
        <dbReference type="ARBA" id="ARBA00004123"/>
    </source>
</evidence>
<dbReference type="InterPro" id="IPR011047">
    <property type="entry name" value="Quinoprotein_ADH-like_sf"/>
</dbReference>
<dbReference type="Proteomes" id="UP000283841">
    <property type="component" value="Unassembled WGS sequence"/>
</dbReference>
<keyword evidence="2" id="KW-0813">Transport</keyword>
<dbReference type="Pfam" id="PF21486">
    <property type="entry name" value="NUP120_helical"/>
    <property type="match status" value="1"/>
</dbReference>
<dbReference type="InterPro" id="IPR059141">
    <property type="entry name" value="Beta-prop_Nup120_160"/>
</dbReference>
<evidence type="ECO:0000313" key="8">
    <source>
        <dbReference type="EMBL" id="RWQ93685.1"/>
    </source>
</evidence>
<organism evidence="8 9">
    <name type="scientific">Byssochlamys spectabilis</name>
    <name type="common">Paecilomyces variotii</name>
    <dbReference type="NCBI Taxonomy" id="264951"/>
    <lineage>
        <taxon>Eukaryota</taxon>
        <taxon>Fungi</taxon>
        <taxon>Dikarya</taxon>
        <taxon>Ascomycota</taxon>
        <taxon>Pezizomycotina</taxon>
        <taxon>Eurotiomycetes</taxon>
        <taxon>Eurotiomycetidae</taxon>
        <taxon>Eurotiales</taxon>
        <taxon>Thermoascaceae</taxon>
        <taxon>Paecilomyces</taxon>
    </lineage>
</organism>
<dbReference type="Pfam" id="PF11715">
    <property type="entry name" value="Beta-prop_Nup120_160"/>
    <property type="match status" value="1"/>
</dbReference>
<dbReference type="SUPFAM" id="SSF50998">
    <property type="entry name" value="Quinoprotein alcohol dehydrogenase-like"/>
    <property type="match status" value="1"/>
</dbReference>
<dbReference type="PANTHER" id="PTHR21286:SF0">
    <property type="entry name" value="NUCLEAR PORE COMPLEX PROTEIN NUP160"/>
    <property type="match status" value="1"/>
</dbReference>
<feature type="region of interest" description="Disordered" evidence="4">
    <location>
        <begin position="1220"/>
        <end position="1243"/>
    </location>
</feature>
<name>A0A443HPD3_BYSSP</name>
<feature type="domain" description="Nucleoporin Nup120 helical" evidence="6">
    <location>
        <begin position="642"/>
        <end position="771"/>
    </location>
</feature>
<dbReference type="PANTHER" id="PTHR21286">
    <property type="entry name" value="NUCLEAR PORE COMPLEX PROTEIN NUP160"/>
    <property type="match status" value="1"/>
</dbReference>
<keyword evidence="3" id="KW-0539">Nucleus</keyword>
<evidence type="ECO:0000313" key="9">
    <source>
        <dbReference type="Proteomes" id="UP000283841"/>
    </source>
</evidence>
<feature type="domain" description="Nucleoporin Nup120/160 beta-propeller" evidence="5">
    <location>
        <begin position="77"/>
        <end position="579"/>
    </location>
</feature>